<sequence length="169" mass="18172">MGVDNPLRISAIRWRIPASGPVAAAVGCLAQPTAAAPLGCWTLGYTHVLVGGRYTAQLFLNLVGGRYTALHPLLSKPTSPTAAQKKPQLRITPSACQARLSSLVVFRRRSWSWRIFEAQCLVVSVRLRVSLPSHSPTVADPCSVANPCSVTDPRCSVPNVFQVPNCIKS</sequence>
<gene>
    <name evidence="1" type="ORF">PGT21_012424</name>
</gene>
<evidence type="ECO:0000313" key="1">
    <source>
        <dbReference type="EMBL" id="KAA1108426.1"/>
    </source>
</evidence>
<dbReference type="AlphaFoldDB" id="A0A5B0Q5D8"/>
<proteinExistence type="predicted"/>
<reference evidence="1 2" key="1">
    <citation type="submission" date="2019-05" db="EMBL/GenBank/DDBJ databases">
        <title>Emergence of the Ug99 lineage of the wheat stem rust pathogen through somatic hybridization.</title>
        <authorList>
            <person name="Li F."/>
            <person name="Upadhyaya N.M."/>
            <person name="Sperschneider J."/>
            <person name="Matny O."/>
            <person name="Nguyen-Phuc H."/>
            <person name="Mago R."/>
            <person name="Raley C."/>
            <person name="Miller M.E."/>
            <person name="Silverstein K.A.T."/>
            <person name="Henningsen E."/>
            <person name="Hirsch C.D."/>
            <person name="Visser B."/>
            <person name="Pretorius Z.A."/>
            <person name="Steffenson B.J."/>
            <person name="Schwessinger B."/>
            <person name="Dodds P.N."/>
            <person name="Figueroa M."/>
        </authorList>
    </citation>
    <scope>NUCLEOTIDE SEQUENCE [LARGE SCALE GENOMIC DNA]</scope>
    <source>
        <strain evidence="1">21-0</strain>
    </source>
</reference>
<organism evidence="1 2">
    <name type="scientific">Puccinia graminis f. sp. tritici</name>
    <dbReference type="NCBI Taxonomy" id="56615"/>
    <lineage>
        <taxon>Eukaryota</taxon>
        <taxon>Fungi</taxon>
        <taxon>Dikarya</taxon>
        <taxon>Basidiomycota</taxon>
        <taxon>Pucciniomycotina</taxon>
        <taxon>Pucciniomycetes</taxon>
        <taxon>Pucciniales</taxon>
        <taxon>Pucciniaceae</taxon>
        <taxon>Puccinia</taxon>
    </lineage>
</organism>
<accession>A0A5B0Q5D8</accession>
<protein>
    <submittedName>
        <fullName evidence="1">Uncharacterized protein</fullName>
    </submittedName>
</protein>
<dbReference type="EMBL" id="VSWC01000028">
    <property type="protein sequence ID" value="KAA1108426.1"/>
    <property type="molecule type" value="Genomic_DNA"/>
</dbReference>
<evidence type="ECO:0000313" key="2">
    <source>
        <dbReference type="Proteomes" id="UP000324748"/>
    </source>
</evidence>
<comment type="caution">
    <text evidence="1">The sequence shown here is derived from an EMBL/GenBank/DDBJ whole genome shotgun (WGS) entry which is preliminary data.</text>
</comment>
<dbReference type="Proteomes" id="UP000324748">
    <property type="component" value="Unassembled WGS sequence"/>
</dbReference>
<keyword evidence="2" id="KW-1185">Reference proteome</keyword>
<name>A0A5B0Q5D8_PUCGR</name>